<evidence type="ECO:0000256" key="1">
    <source>
        <dbReference type="SAM" id="Coils"/>
    </source>
</evidence>
<dbReference type="InterPro" id="IPR009293">
    <property type="entry name" value="UPF0478"/>
</dbReference>
<name>A0A0Q3THZ3_9BACI</name>
<dbReference type="EMBL" id="LJJC01000004">
    <property type="protein sequence ID" value="KQL53273.1"/>
    <property type="molecule type" value="Genomic_DNA"/>
</dbReference>
<dbReference type="AlphaFoldDB" id="A0A0Q3THZ3"/>
<keyword evidence="2" id="KW-0472">Membrane</keyword>
<dbReference type="Gene3D" id="1.10.287.950">
    <property type="entry name" value="Methyl-accepting chemotaxis protein"/>
    <property type="match status" value="1"/>
</dbReference>
<dbReference type="Pfam" id="PF06103">
    <property type="entry name" value="DUF948"/>
    <property type="match status" value="1"/>
</dbReference>
<evidence type="ECO:0000256" key="2">
    <source>
        <dbReference type="SAM" id="Phobius"/>
    </source>
</evidence>
<keyword evidence="2" id="KW-1133">Transmembrane helix</keyword>
<dbReference type="RefSeq" id="WP_055739002.1">
    <property type="nucleotide sequence ID" value="NZ_JAAIWL010000054.1"/>
</dbReference>
<evidence type="ECO:0000313" key="4">
    <source>
        <dbReference type="Proteomes" id="UP000051888"/>
    </source>
</evidence>
<sequence length="162" mass="18362">MIIILYLSVALIAVAFLVLVISLTKTLKSMKITLDRVSKTMEDLEGQMQGITTESTLLLHKTNELAEDIQRKSEKLNSVVNAVQDIGSTIKEFNGSIRKVSSSLSTQVVNNQDKIAQVLQWGSVIKELRDKWMERKESKKEPVTFDEQADVELREVKRVRSE</sequence>
<dbReference type="PANTHER" id="PTHR40070">
    <property type="entry name" value="UPF0478 PROTEIN YTXG"/>
    <property type="match status" value="1"/>
</dbReference>
<feature type="transmembrane region" description="Helical" evidence="2">
    <location>
        <begin position="6"/>
        <end position="24"/>
    </location>
</feature>
<dbReference type="PATRIC" id="fig|157838.3.peg.1555"/>
<protein>
    <submittedName>
        <fullName evidence="3">General stress protein</fullName>
    </submittedName>
</protein>
<dbReference type="PANTHER" id="PTHR40070:SF1">
    <property type="entry name" value="UPF0478 PROTEIN YTXG"/>
    <property type="match status" value="1"/>
</dbReference>
<keyword evidence="1" id="KW-0175">Coiled coil</keyword>
<dbReference type="SUPFAM" id="SSF90257">
    <property type="entry name" value="Myosin rod fragments"/>
    <property type="match status" value="1"/>
</dbReference>
<evidence type="ECO:0000313" key="3">
    <source>
        <dbReference type="EMBL" id="KQL53273.1"/>
    </source>
</evidence>
<organism evidence="3 4">
    <name type="scientific">Heyndrickxia shackletonii</name>
    <dbReference type="NCBI Taxonomy" id="157838"/>
    <lineage>
        <taxon>Bacteria</taxon>
        <taxon>Bacillati</taxon>
        <taxon>Bacillota</taxon>
        <taxon>Bacilli</taxon>
        <taxon>Bacillales</taxon>
        <taxon>Bacillaceae</taxon>
        <taxon>Heyndrickxia</taxon>
    </lineage>
</organism>
<proteinExistence type="predicted"/>
<gene>
    <name evidence="3" type="ORF">AN964_07065</name>
</gene>
<feature type="coiled-coil region" evidence="1">
    <location>
        <begin position="27"/>
        <end position="54"/>
    </location>
</feature>
<dbReference type="Proteomes" id="UP000051888">
    <property type="component" value="Unassembled WGS sequence"/>
</dbReference>
<reference evidence="3 4" key="1">
    <citation type="submission" date="2015-09" db="EMBL/GenBank/DDBJ databases">
        <title>Genome sequencing project for genomic taxonomy and phylogenomics of Bacillus-like bacteria.</title>
        <authorList>
            <person name="Liu B."/>
            <person name="Wang J."/>
            <person name="Zhu Y."/>
            <person name="Liu G."/>
            <person name="Chen Q."/>
            <person name="Chen Z."/>
            <person name="Lan J."/>
            <person name="Che J."/>
            <person name="Ge C."/>
            <person name="Shi H."/>
            <person name="Pan Z."/>
            <person name="Liu X."/>
        </authorList>
    </citation>
    <scope>NUCLEOTIDE SEQUENCE [LARGE SCALE GENOMIC DNA]</scope>
    <source>
        <strain evidence="3 4">LMG 18435</strain>
    </source>
</reference>
<accession>A0A0Q3THZ3</accession>
<keyword evidence="4" id="KW-1185">Reference proteome</keyword>
<dbReference type="OrthoDB" id="2366030at2"/>
<keyword evidence="2" id="KW-0812">Transmembrane</keyword>
<comment type="caution">
    <text evidence="3">The sequence shown here is derived from an EMBL/GenBank/DDBJ whole genome shotgun (WGS) entry which is preliminary data.</text>
</comment>
<dbReference type="STRING" id="157838.AN964_07065"/>